<dbReference type="SUPFAM" id="SSF159871">
    <property type="entry name" value="YdgH-like"/>
    <property type="match status" value="1"/>
</dbReference>
<feature type="signal peptide" evidence="2">
    <location>
        <begin position="1"/>
        <end position="22"/>
    </location>
</feature>
<evidence type="ECO:0000313" key="6">
    <source>
        <dbReference type="Proteomes" id="UP000183920"/>
    </source>
</evidence>
<evidence type="ECO:0000313" key="4">
    <source>
        <dbReference type="EMBL" id="CRL64156.1"/>
    </source>
</evidence>
<dbReference type="Pfam" id="PF07338">
    <property type="entry name" value="YdgH_BhsA-like"/>
    <property type="match status" value="1"/>
</dbReference>
<reference evidence="4" key="2">
    <citation type="submission" date="2015-06" db="EMBL/GenBank/DDBJ databases">
        <authorList>
            <person name="Urmite Genomes Urmite Genomes"/>
        </authorList>
    </citation>
    <scope>NUCLEOTIDE SEQUENCE [LARGE SCALE GENOMIC DNA]</scope>
    <source>
        <strain evidence="4">CSUR P1867</strain>
    </source>
</reference>
<keyword evidence="7" id="KW-1185">Reference proteome</keyword>
<organism evidence="4 6">
    <name type="scientific">Proteus penneri</name>
    <dbReference type="NCBI Taxonomy" id="102862"/>
    <lineage>
        <taxon>Bacteria</taxon>
        <taxon>Pseudomonadati</taxon>
        <taxon>Pseudomonadota</taxon>
        <taxon>Gammaproteobacteria</taxon>
        <taxon>Enterobacterales</taxon>
        <taxon>Morganellaceae</taxon>
        <taxon>Proteus</taxon>
    </lineage>
</organism>
<dbReference type="RefSeq" id="WP_072064542.1">
    <property type="nucleotide sequence ID" value="NZ_CAXOKJ010000005.1"/>
</dbReference>
<dbReference type="InterPro" id="IPR010854">
    <property type="entry name" value="YdgH/BhsA/McbA-like_dom"/>
</dbReference>
<feature type="chain" id="PRO_5002568357" evidence="2">
    <location>
        <begin position="23"/>
        <end position="83"/>
    </location>
</feature>
<dbReference type="AlphaFoldDB" id="A0A0G4QEZ2"/>
<evidence type="ECO:0000313" key="5">
    <source>
        <dbReference type="EMBL" id="MBJ2119138.1"/>
    </source>
</evidence>
<feature type="domain" description="YdgH/BhsA/McbA-like" evidence="3">
    <location>
        <begin position="35"/>
        <end position="83"/>
    </location>
</feature>
<gene>
    <name evidence="4" type="primary">bhsA</name>
    <name evidence="4" type="ORF">BN1804_02840</name>
    <name evidence="5" type="ORF">JFQ69_15870</name>
</gene>
<dbReference type="InterPro" id="IPR025543">
    <property type="entry name" value="Dodecin-like"/>
</dbReference>
<dbReference type="EMBL" id="CVRY01000006">
    <property type="protein sequence ID" value="CRL64156.1"/>
    <property type="molecule type" value="Genomic_DNA"/>
</dbReference>
<accession>A0A0G4QEZ2</accession>
<reference evidence="6" key="1">
    <citation type="submission" date="2015-06" db="EMBL/GenBank/DDBJ databases">
        <authorList>
            <person name="Urmite Genomes"/>
        </authorList>
    </citation>
    <scope>NUCLEOTIDE SEQUENCE [LARGE SCALE GENOMIC DNA]</scope>
    <source>
        <strain evidence="6">CSUR P1867</strain>
    </source>
</reference>
<evidence type="ECO:0000256" key="1">
    <source>
        <dbReference type="ARBA" id="ARBA00022729"/>
    </source>
</evidence>
<evidence type="ECO:0000256" key="2">
    <source>
        <dbReference type="SAM" id="SignalP"/>
    </source>
</evidence>
<reference evidence="5 7" key="3">
    <citation type="submission" date="2020-12" db="EMBL/GenBank/DDBJ databases">
        <title>Enhanced detection system for hospital associated transmission using whole genome sequencing surveillance.</title>
        <authorList>
            <person name="Harrison L.H."/>
            <person name="Van Tyne D."/>
            <person name="Marsh J.W."/>
            <person name="Griffith M.P."/>
            <person name="Snyder D.J."/>
            <person name="Cooper V.S."/>
            <person name="Mustapha M."/>
        </authorList>
    </citation>
    <scope>NUCLEOTIDE SEQUENCE [LARGE SCALE GENOMIC DNA]</scope>
    <source>
        <strain evidence="5 7">PR00195</strain>
    </source>
</reference>
<evidence type="ECO:0000259" key="3">
    <source>
        <dbReference type="Pfam" id="PF07338"/>
    </source>
</evidence>
<dbReference type="EMBL" id="JAEKCB010000009">
    <property type="protein sequence ID" value="MBJ2119138.1"/>
    <property type="molecule type" value="Genomic_DNA"/>
</dbReference>
<dbReference type="Gene3D" id="3.30.1660.10">
    <property type="entry name" value="Flavin-binding protein dodecin"/>
    <property type="match status" value="1"/>
</dbReference>
<protein>
    <submittedName>
        <fullName evidence="5">DUF1471 domain-containing protein</fullName>
    </submittedName>
    <submittedName>
        <fullName evidence="4">Multiple stress resistance protein BhsA</fullName>
    </submittedName>
</protein>
<evidence type="ECO:0000313" key="7">
    <source>
        <dbReference type="Proteomes" id="UP000619976"/>
    </source>
</evidence>
<dbReference type="GeneID" id="83612561"/>
<name>A0A0G4QEZ2_9GAMM</name>
<sequence length="83" mass="8568" precursor="true">MKKSTLIAATLALSAISFGSIASDSVSKSSSMNGEYITITGSDTLDGLTAKIAQIAKDEGAKSFKVVGATGDNYLTVDAEIYR</sequence>
<proteinExistence type="predicted"/>
<keyword evidence="1 2" id="KW-0732">Signal</keyword>
<dbReference type="Proteomes" id="UP000619976">
    <property type="component" value="Unassembled WGS sequence"/>
</dbReference>
<dbReference type="InterPro" id="IPR036275">
    <property type="entry name" value="YdgH-like_sf"/>
</dbReference>
<dbReference type="Proteomes" id="UP000183920">
    <property type="component" value="Unassembled WGS sequence"/>
</dbReference>